<keyword evidence="1" id="KW-0479">Metal-binding</keyword>
<evidence type="ECO:0000313" key="11">
    <source>
        <dbReference type="Proteomes" id="UP000186955"/>
    </source>
</evidence>
<dbReference type="SUPFAM" id="SSF57701">
    <property type="entry name" value="Zn2/Cys6 DNA-binding domain"/>
    <property type="match status" value="1"/>
</dbReference>
<proteinExistence type="predicted"/>
<dbReference type="SMART" id="SM00066">
    <property type="entry name" value="GAL4"/>
    <property type="match status" value="1"/>
</dbReference>
<sequence>MNTSRYSASRQKSCDTCSLSKAKCDRQTPCARCAKRGLSCVYPKASASSGESPGSQTQVDSVYSPNHGTSISFPSPRQDVLPAVSADVLGETCLNFGHLDLLCPINIEDISNRWLNPYIPGPGQTIKSYPVAVTNYIRRILNSYAASASRGRGIPPFIHPTQMNDQQSSLPLNTCLSLIRISEHPLPGTENTAALVLQREMESIAATREKYDNMALLAAYQAYLMYALVLFFRLSQGSSAFFREAMMNLQELACSTSRRGLICAADRHHTRPRWEEWIVTESKRRTLYVMYLFDSILSSQENLPTFLGTELRGLPAPANKLLWQAQGRSQWEKEYNVHLTEWTKQYLTIDELWPLPPGLSDAGIADRHDRVNQWLENMDDFGTMLFAVTSCTHS</sequence>
<dbReference type="PROSITE" id="PS00463">
    <property type="entry name" value="ZN2_CY6_FUNGAL_1"/>
    <property type="match status" value="1"/>
</dbReference>
<evidence type="ECO:0000256" key="4">
    <source>
        <dbReference type="ARBA" id="ARBA00023125"/>
    </source>
</evidence>
<keyword evidence="8" id="KW-0472">Membrane</keyword>
<name>A0A1Q5T604_9EURO</name>
<dbReference type="GO" id="GO:0003677">
    <property type="term" value="F:DNA binding"/>
    <property type="evidence" value="ECO:0007669"/>
    <property type="project" value="UniProtKB-KW"/>
</dbReference>
<keyword evidence="6" id="KW-0539">Nucleus</keyword>
<accession>A0A1Q5T604</accession>
<evidence type="ECO:0000256" key="7">
    <source>
        <dbReference type="SAM" id="MobiDB-lite"/>
    </source>
</evidence>
<evidence type="ECO:0000256" key="3">
    <source>
        <dbReference type="ARBA" id="ARBA00023015"/>
    </source>
</evidence>
<dbReference type="InterPro" id="IPR001138">
    <property type="entry name" value="Zn2Cys6_DnaBD"/>
</dbReference>
<evidence type="ECO:0000256" key="2">
    <source>
        <dbReference type="ARBA" id="ARBA00022833"/>
    </source>
</evidence>
<evidence type="ECO:0000256" key="1">
    <source>
        <dbReference type="ARBA" id="ARBA00022723"/>
    </source>
</evidence>
<feature type="region of interest" description="Disordered" evidence="7">
    <location>
        <begin position="45"/>
        <end position="75"/>
    </location>
</feature>
<protein>
    <recommendedName>
        <fullName evidence="9">Zn(2)-C6 fungal-type domain-containing protein</fullName>
    </recommendedName>
</protein>
<evidence type="ECO:0000313" key="10">
    <source>
        <dbReference type="EMBL" id="OKO95642.1"/>
    </source>
</evidence>
<keyword evidence="2" id="KW-0862">Zinc</keyword>
<dbReference type="PROSITE" id="PS50048">
    <property type="entry name" value="ZN2_CY6_FUNGAL_2"/>
    <property type="match status" value="1"/>
</dbReference>
<evidence type="ECO:0000256" key="5">
    <source>
        <dbReference type="ARBA" id="ARBA00023163"/>
    </source>
</evidence>
<gene>
    <name evidence="10" type="ORF">PENSUB_11154</name>
</gene>
<organism evidence="10 11">
    <name type="scientific">Penicillium subrubescens</name>
    <dbReference type="NCBI Taxonomy" id="1316194"/>
    <lineage>
        <taxon>Eukaryota</taxon>
        <taxon>Fungi</taxon>
        <taxon>Dikarya</taxon>
        <taxon>Ascomycota</taxon>
        <taxon>Pezizomycotina</taxon>
        <taxon>Eurotiomycetes</taxon>
        <taxon>Eurotiomycetidae</taxon>
        <taxon>Eurotiales</taxon>
        <taxon>Aspergillaceae</taxon>
        <taxon>Penicillium</taxon>
    </lineage>
</organism>
<dbReference type="Gene3D" id="4.10.240.10">
    <property type="entry name" value="Zn(2)-C6 fungal-type DNA-binding domain"/>
    <property type="match status" value="1"/>
</dbReference>
<comment type="caution">
    <text evidence="10">The sequence shown here is derived from an EMBL/GenBank/DDBJ whole genome shotgun (WGS) entry which is preliminary data.</text>
</comment>
<evidence type="ECO:0000256" key="8">
    <source>
        <dbReference type="SAM" id="Phobius"/>
    </source>
</evidence>
<evidence type="ECO:0000256" key="6">
    <source>
        <dbReference type="ARBA" id="ARBA00023242"/>
    </source>
</evidence>
<keyword evidence="5" id="KW-0804">Transcription</keyword>
<dbReference type="CDD" id="cd00067">
    <property type="entry name" value="GAL4"/>
    <property type="match status" value="1"/>
</dbReference>
<dbReference type="Proteomes" id="UP000186955">
    <property type="component" value="Unassembled WGS sequence"/>
</dbReference>
<reference evidence="10 11" key="1">
    <citation type="submission" date="2016-10" db="EMBL/GenBank/DDBJ databases">
        <title>Genome sequence of the ascomycete fungus Penicillium subrubescens.</title>
        <authorList>
            <person name="De Vries R.P."/>
            <person name="Peng M."/>
            <person name="Dilokpimol A."/>
            <person name="Hilden K."/>
            <person name="Makela M.R."/>
            <person name="Grigoriev I."/>
            <person name="Riley R."/>
            <person name="Granchi Z."/>
        </authorList>
    </citation>
    <scope>NUCLEOTIDE SEQUENCE [LARGE SCALE GENOMIC DNA]</scope>
    <source>
        <strain evidence="10 11">CBS 132785</strain>
    </source>
</reference>
<dbReference type="GO" id="GO:0000981">
    <property type="term" value="F:DNA-binding transcription factor activity, RNA polymerase II-specific"/>
    <property type="evidence" value="ECO:0007669"/>
    <property type="project" value="InterPro"/>
</dbReference>
<dbReference type="GO" id="GO:0008270">
    <property type="term" value="F:zinc ion binding"/>
    <property type="evidence" value="ECO:0007669"/>
    <property type="project" value="InterPro"/>
</dbReference>
<dbReference type="STRING" id="1316194.A0A1Q5T604"/>
<evidence type="ECO:0000259" key="9">
    <source>
        <dbReference type="PROSITE" id="PS50048"/>
    </source>
</evidence>
<keyword evidence="4" id="KW-0238">DNA-binding</keyword>
<dbReference type="PANTHER" id="PTHR47660:SF3">
    <property type="entry name" value="FINGER DOMAIN PROTEIN, PUTATIVE (AFU_ORTHOLOGUE AFUA_4G03310)-RELATED"/>
    <property type="match status" value="1"/>
</dbReference>
<dbReference type="PANTHER" id="PTHR47660">
    <property type="entry name" value="TRANSCRIPTION FACTOR WITH C2H2 AND ZN(2)-CYS(6) DNA BINDING DOMAIN (EUROFUNG)-RELATED-RELATED"/>
    <property type="match status" value="1"/>
</dbReference>
<dbReference type="InterPro" id="IPR036864">
    <property type="entry name" value="Zn2-C6_fun-type_DNA-bd_sf"/>
</dbReference>
<keyword evidence="11" id="KW-1185">Reference proteome</keyword>
<dbReference type="AlphaFoldDB" id="A0A1Q5T604"/>
<feature type="transmembrane region" description="Helical" evidence="8">
    <location>
        <begin position="214"/>
        <end position="234"/>
    </location>
</feature>
<keyword evidence="8" id="KW-0812">Transmembrane</keyword>
<feature type="domain" description="Zn(2)-C6 fungal-type" evidence="9">
    <location>
        <begin position="13"/>
        <end position="42"/>
    </location>
</feature>
<feature type="compositionally biased region" description="Polar residues" evidence="7">
    <location>
        <begin position="46"/>
        <end position="75"/>
    </location>
</feature>
<keyword evidence="3" id="KW-0805">Transcription regulation</keyword>
<keyword evidence="8" id="KW-1133">Transmembrane helix</keyword>
<dbReference type="Pfam" id="PF00172">
    <property type="entry name" value="Zn_clus"/>
    <property type="match status" value="1"/>
</dbReference>
<dbReference type="EMBL" id="MNBE01000702">
    <property type="protein sequence ID" value="OKO95642.1"/>
    <property type="molecule type" value="Genomic_DNA"/>
</dbReference>